<evidence type="ECO:0008006" key="3">
    <source>
        <dbReference type="Google" id="ProtNLM"/>
    </source>
</evidence>
<dbReference type="Proteomes" id="UP001597083">
    <property type="component" value="Unassembled WGS sequence"/>
</dbReference>
<evidence type="ECO:0000313" key="2">
    <source>
        <dbReference type="Proteomes" id="UP001597083"/>
    </source>
</evidence>
<comment type="caution">
    <text evidence="1">The sequence shown here is derived from an EMBL/GenBank/DDBJ whole genome shotgun (WGS) entry which is preliminary data.</text>
</comment>
<gene>
    <name evidence="1" type="ORF">ACFQ07_34225</name>
</gene>
<organism evidence="1 2">
    <name type="scientific">Actinomadura adrarensis</name>
    <dbReference type="NCBI Taxonomy" id="1819600"/>
    <lineage>
        <taxon>Bacteria</taxon>
        <taxon>Bacillati</taxon>
        <taxon>Actinomycetota</taxon>
        <taxon>Actinomycetes</taxon>
        <taxon>Streptosporangiales</taxon>
        <taxon>Thermomonosporaceae</taxon>
        <taxon>Actinomadura</taxon>
    </lineage>
</organism>
<reference evidence="2" key="1">
    <citation type="journal article" date="2019" name="Int. J. Syst. Evol. Microbiol.">
        <title>The Global Catalogue of Microorganisms (GCM) 10K type strain sequencing project: providing services to taxonomists for standard genome sequencing and annotation.</title>
        <authorList>
            <consortium name="The Broad Institute Genomics Platform"/>
            <consortium name="The Broad Institute Genome Sequencing Center for Infectious Disease"/>
            <person name="Wu L."/>
            <person name="Ma J."/>
        </authorList>
    </citation>
    <scope>NUCLEOTIDE SEQUENCE [LARGE SCALE GENOMIC DNA]</scope>
    <source>
        <strain evidence="2">JCM 31696</strain>
    </source>
</reference>
<dbReference type="EMBL" id="JBHTIR010004401">
    <property type="protein sequence ID" value="MFD0857311.1"/>
    <property type="molecule type" value="Genomic_DNA"/>
</dbReference>
<dbReference type="Gene3D" id="1.10.30.50">
    <property type="match status" value="1"/>
</dbReference>
<accession>A0ABW3CV20</accession>
<sequence>MSNDFFWTDPSARASWRLAVLMGANSRTYKFALAESLLTIAAEGRTDAPLTELAAPYAMGLVRHLKQAPQAPSGSGGAGTDFLKIAEREAEESLRLGQPTEELLQAAVRNMPGMVMRKFHNVGRNSQVKHRFYESTGSSRERIVRFTPELQKVAVSEHAHLLREELGARWNIVESSFASGIGRSLIEEGVAVDLESLRIQDRRRRRSITGIREATIGFQHGRCVICGQSLAADDEYAVDHAFPFALMNRFRWDGPDLDSFWNLAPAHASCNSHKSDALPTHAHMTRLAERNEAIMNSPHPLRKTLELTLKAAKYSSTAPGSWRRFVRDVHKLIVS</sequence>
<name>A0ABW3CV20_9ACTN</name>
<evidence type="ECO:0000313" key="1">
    <source>
        <dbReference type="EMBL" id="MFD0857311.1"/>
    </source>
</evidence>
<protein>
    <recommendedName>
        <fullName evidence="3">HNH endonuclease</fullName>
    </recommendedName>
</protein>
<keyword evidence="2" id="KW-1185">Reference proteome</keyword>
<proteinExistence type="predicted"/>